<evidence type="ECO:0000313" key="4">
    <source>
        <dbReference type="Proteomes" id="UP000440578"/>
    </source>
</evidence>
<keyword evidence="4" id="KW-1185">Reference proteome</keyword>
<protein>
    <submittedName>
        <fullName evidence="3">Neural proliferation differentiation and control protein 1</fullName>
    </submittedName>
</protein>
<reference evidence="3 4" key="1">
    <citation type="submission" date="2019-07" db="EMBL/GenBank/DDBJ databases">
        <title>Draft genome assembly of a fouling barnacle, Amphibalanus amphitrite (Darwin, 1854): The first reference genome for Thecostraca.</title>
        <authorList>
            <person name="Kim W."/>
        </authorList>
    </citation>
    <scope>NUCLEOTIDE SEQUENCE [LARGE SCALE GENOMIC DNA]</scope>
    <source>
        <strain evidence="3">SNU_AA5</strain>
        <tissue evidence="3">Soma without cirri and trophi</tissue>
    </source>
</reference>
<sequence>MRAQQKQHPSPPAPRPSSVRHPSKVQEPATVHPPRRFAYYPSDPEYHAPRRPEVVTRPAKHADQGHGQAAPKGAKVAGAAAAVTAAPAPPAVTSGDLPVTSRYRGDPEEVSHDPARHKRPSDDTQVVQVQADALLAPAPSRDNMSDIYFIVTVAGVCAMAVGVTVAGGFCYHRMQKRSKAASDAEYPAYGVTGPSRDLSPSGDRKLAQSAQMYHYQHQKQQMMAMEKTHNGRHGSASDVDSEEENEEGDYTVYECPGLAPTGEMEVKNPLFQDDQTPAPPAASDSK</sequence>
<evidence type="ECO:0000313" key="3">
    <source>
        <dbReference type="EMBL" id="KAF0291859.1"/>
    </source>
</evidence>
<dbReference type="OrthoDB" id="6270617at2759"/>
<name>A0A6A4VFC0_AMPAM</name>
<feature type="compositionally biased region" description="Basic and acidic residues" evidence="1">
    <location>
        <begin position="103"/>
        <end position="114"/>
    </location>
</feature>
<keyword evidence="2" id="KW-1133">Transmembrane helix</keyword>
<feature type="transmembrane region" description="Helical" evidence="2">
    <location>
        <begin position="147"/>
        <end position="171"/>
    </location>
</feature>
<gene>
    <name evidence="3" type="primary">NPDC1_0</name>
    <name evidence="3" type="ORF">FJT64_010083</name>
</gene>
<accession>A0A6A4VFC0</accession>
<dbReference type="GO" id="GO:0016020">
    <property type="term" value="C:membrane"/>
    <property type="evidence" value="ECO:0007669"/>
    <property type="project" value="InterPro"/>
</dbReference>
<comment type="caution">
    <text evidence="3">The sequence shown here is derived from an EMBL/GenBank/DDBJ whole genome shotgun (WGS) entry which is preliminary data.</text>
</comment>
<keyword evidence="2" id="KW-0812">Transmembrane</keyword>
<feature type="compositionally biased region" description="Low complexity" evidence="1">
    <location>
        <begin position="210"/>
        <end position="225"/>
    </location>
</feature>
<proteinExistence type="predicted"/>
<feature type="compositionally biased region" description="Low complexity" evidence="1">
    <location>
        <begin position="69"/>
        <end position="86"/>
    </location>
</feature>
<evidence type="ECO:0000256" key="1">
    <source>
        <dbReference type="SAM" id="MobiDB-lite"/>
    </source>
</evidence>
<dbReference type="InterPro" id="IPR009635">
    <property type="entry name" value="NPDC1"/>
</dbReference>
<feature type="compositionally biased region" description="Basic and acidic residues" evidence="1">
    <location>
        <begin position="44"/>
        <end position="64"/>
    </location>
</feature>
<dbReference type="EMBL" id="VIIS01001851">
    <property type="protein sequence ID" value="KAF0291859.1"/>
    <property type="molecule type" value="Genomic_DNA"/>
</dbReference>
<evidence type="ECO:0000256" key="2">
    <source>
        <dbReference type="SAM" id="Phobius"/>
    </source>
</evidence>
<dbReference type="Pfam" id="PF06809">
    <property type="entry name" value="NPDC1"/>
    <property type="match status" value="1"/>
</dbReference>
<keyword evidence="2" id="KW-0472">Membrane</keyword>
<feature type="compositionally biased region" description="Acidic residues" evidence="1">
    <location>
        <begin position="239"/>
        <end position="249"/>
    </location>
</feature>
<feature type="region of interest" description="Disordered" evidence="1">
    <location>
        <begin position="181"/>
        <end position="286"/>
    </location>
</feature>
<dbReference type="PANTHER" id="PTHR23352:SF2">
    <property type="entry name" value="NEURAL PROLIFERATION DIFFERENTIATION AND CONTROL PROTEIN 1"/>
    <property type="match status" value="1"/>
</dbReference>
<organism evidence="3 4">
    <name type="scientific">Amphibalanus amphitrite</name>
    <name type="common">Striped barnacle</name>
    <name type="synonym">Balanus amphitrite</name>
    <dbReference type="NCBI Taxonomy" id="1232801"/>
    <lineage>
        <taxon>Eukaryota</taxon>
        <taxon>Metazoa</taxon>
        <taxon>Ecdysozoa</taxon>
        <taxon>Arthropoda</taxon>
        <taxon>Crustacea</taxon>
        <taxon>Multicrustacea</taxon>
        <taxon>Cirripedia</taxon>
        <taxon>Thoracica</taxon>
        <taxon>Thoracicalcarea</taxon>
        <taxon>Balanomorpha</taxon>
        <taxon>Balanoidea</taxon>
        <taxon>Balanidae</taxon>
        <taxon>Amphibalaninae</taxon>
        <taxon>Amphibalanus</taxon>
    </lineage>
</organism>
<dbReference type="AlphaFoldDB" id="A0A6A4VFC0"/>
<dbReference type="PANTHER" id="PTHR23352">
    <property type="entry name" value="NEURAL PROLIFERATION DIFFERENTIATION AND CONTROL PROTEIN-1 NPDC-1 PROTEIN"/>
    <property type="match status" value="1"/>
</dbReference>
<feature type="region of interest" description="Disordered" evidence="1">
    <location>
        <begin position="1"/>
        <end position="125"/>
    </location>
</feature>
<dbReference type="Proteomes" id="UP000440578">
    <property type="component" value="Unassembled WGS sequence"/>
</dbReference>